<comment type="cofactor">
    <cofactor evidence="7">
        <name>Zn(2+)</name>
        <dbReference type="ChEBI" id="CHEBI:29105"/>
    </cofactor>
</comment>
<feature type="transmembrane region" description="Helical" evidence="9">
    <location>
        <begin position="155"/>
        <end position="174"/>
    </location>
</feature>
<feature type="transmembrane region" description="Helical" evidence="9">
    <location>
        <begin position="266"/>
        <end position="284"/>
    </location>
</feature>
<evidence type="ECO:0000256" key="5">
    <source>
        <dbReference type="ARBA" id="ARBA00023136"/>
    </source>
</evidence>
<dbReference type="Pfam" id="PF05875">
    <property type="entry name" value="Ceramidase"/>
    <property type="match status" value="1"/>
</dbReference>
<feature type="compositionally biased region" description="Low complexity" evidence="8">
    <location>
        <begin position="20"/>
        <end position="32"/>
    </location>
</feature>
<evidence type="ECO:0000256" key="2">
    <source>
        <dbReference type="ARBA" id="ARBA00022692"/>
    </source>
</evidence>
<keyword evidence="11" id="KW-1185">Reference proteome</keyword>
<keyword evidence="5 9" id="KW-0472">Membrane</keyword>
<feature type="compositionally biased region" description="Pro residues" evidence="8">
    <location>
        <begin position="33"/>
        <end position="43"/>
    </location>
</feature>
<keyword evidence="6" id="KW-0106">Calcium</keyword>
<feature type="transmembrane region" description="Helical" evidence="9">
    <location>
        <begin position="241"/>
        <end position="259"/>
    </location>
</feature>
<dbReference type="InterPro" id="IPR008901">
    <property type="entry name" value="ACER"/>
</dbReference>
<evidence type="ECO:0000256" key="3">
    <source>
        <dbReference type="ARBA" id="ARBA00022801"/>
    </source>
</evidence>
<feature type="binding site" evidence="6">
    <location>
        <position position="129"/>
    </location>
    <ligand>
        <name>Ca(2+)</name>
        <dbReference type="ChEBI" id="CHEBI:29108"/>
    </ligand>
</feature>
<evidence type="ECO:0000313" key="11">
    <source>
        <dbReference type="Proteomes" id="UP000432089"/>
    </source>
</evidence>
<sequence length="411" mass="44466">MPPAGHGPSTSASRCRRPRTGTARSSSGSSRSPSPPSSPPKSAPPHRIRSRDLVHETCRRHAIMIGYAPDRRNAWTVGVAASFALFFGFLVVMAMFHRSATVYGTEIVDLAAVHGDQCERPASQGWLAEAQNTLSNVAYALAGALILLRGRSWAAMLLGGNLAILAIMSGLYHATLAYDLQILDIIWVYAALLSLSVYAAFVQTRTPSFIWLPWWTWLAFGLVWIATAIAVMLAGYGFLSVTGMALLTAFMAVATLLAFVSRDFDWLGWVVGGLLAVAIPFFGYMIRKPLKWDSDAVFAILAVLLVLQMLMVFVANRPLGGKLVWELLIIGGALGLGLLFRLSDGYAKGGGSVAEKWMCAPDSPFQPHAWWHVLSAAALLLSYDLLAQVNRRNRASGDLPAVLADPEPEKA</sequence>
<keyword evidence="4 9" id="KW-1133">Transmembrane helix</keyword>
<dbReference type="EMBL" id="VZDO01000003">
    <property type="protein sequence ID" value="KAB0681339.1"/>
    <property type="molecule type" value="Genomic_DNA"/>
</dbReference>
<gene>
    <name evidence="10" type="ORF">F6X38_05490</name>
</gene>
<evidence type="ECO:0000256" key="4">
    <source>
        <dbReference type="ARBA" id="ARBA00022989"/>
    </source>
</evidence>
<dbReference type="GO" id="GO:0006672">
    <property type="term" value="P:ceramide metabolic process"/>
    <property type="evidence" value="ECO:0007669"/>
    <property type="project" value="InterPro"/>
</dbReference>
<dbReference type="Proteomes" id="UP000432089">
    <property type="component" value="Unassembled WGS sequence"/>
</dbReference>
<proteinExistence type="predicted"/>
<feature type="region of interest" description="Disordered" evidence="8">
    <location>
        <begin position="1"/>
        <end position="51"/>
    </location>
</feature>
<keyword evidence="6" id="KW-0479">Metal-binding</keyword>
<name>A0A7V7TXC0_9HYPH</name>
<reference evidence="10 11" key="1">
    <citation type="submission" date="2019-09" db="EMBL/GenBank/DDBJ databases">
        <title>YIM 132180 draft genome.</title>
        <authorList>
            <person name="Zhang K."/>
        </authorList>
    </citation>
    <scope>NUCLEOTIDE SEQUENCE [LARGE SCALE GENOMIC DNA]</scope>
    <source>
        <strain evidence="10 11">YIM 132180</strain>
    </source>
</reference>
<feature type="transmembrane region" description="Helical" evidence="9">
    <location>
        <begin position="74"/>
        <end position="96"/>
    </location>
</feature>
<organism evidence="10 11">
    <name type="scientific">Plantimonas leprariae</name>
    <dbReference type="NCBI Taxonomy" id="2615207"/>
    <lineage>
        <taxon>Bacteria</taxon>
        <taxon>Pseudomonadati</taxon>
        <taxon>Pseudomonadota</taxon>
        <taxon>Alphaproteobacteria</taxon>
        <taxon>Hyphomicrobiales</taxon>
        <taxon>Aurantimonadaceae</taxon>
        <taxon>Plantimonas</taxon>
    </lineage>
</organism>
<evidence type="ECO:0000256" key="6">
    <source>
        <dbReference type="PIRSR" id="PIRSR608901-1"/>
    </source>
</evidence>
<dbReference type="GO" id="GO:0016020">
    <property type="term" value="C:membrane"/>
    <property type="evidence" value="ECO:0007669"/>
    <property type="project" value="UniProtKB-SubCell"/>
</dbReference>
<protein>
    <submittedName>
        <fullName evidence="10">Ceramidase</fullName>
    </submittedName>
</protein>
<accession>A0A7V7TXC0</accession>
<keyword evidence="7" id="KW-0862">Zinc</keyword>
<keyword evidence="2 9" id="KW-0812">Transmembrane</keyword>
<evidence type="ECO:0000256" key="8">
    <source>
        <dbReference type="SAM" id="MobiDB-lite"/>
    </source>
</evidence>
<comment type="subcellular location">
    <subcellularLocation>
        <location evidence="1">Membrane</location>
        <topology evidence="1">Multi-pass membrane protein</topology>
    </subcellularLocation>
</comment>
<feature type="transmembrane region" description="Helical" evidence="9">
    <location>
        <begin position="214"/>
        <end position="235"/>
    </location>
</feature>
<evidence type="ECO:0000256" key="7">
    <source>
        <dbReference type="PIRSR" id="PIRSR608901-2"/>
    </source>
</evidence>
<dbReference type="GO" id="GO:0046872">
    <property type="term" value="F:metal ion binding"/>
    <property type="evidence" value="ECO:0007669"/>
    <property type="project" value="UniProtKB-KW"/>
</dbReference>
<feature type="transmembrane region" description="Helical" evidence="9">
    <location>
        <begin position="323"/>
        <end position="342"/>
    </location>
</feature>
<feature type="binding site" evidence="7">
    <location>
        <position position="368"/>
    </location>
    <ligand>
        <name>Zn(2+)</name>
        <dbReference type="ChEBI" id="CHEBI:29105"/>
        <note>catalytic</note>
    </ligand>
</feature>
<dbReference type="AlphaFoldDB" id="A0A7V7TXC0"/>
<evidence type="ECO:0000256" key="9">
    <source>
        <dbReference type="SAM" id="Phobius"/>
    </source>
</evidence>
<keyword evidence="3" id="KW-0378">Hydrolase</keyword>
<feature type="transmembrane region" description="Helical" evidence="9">
    <location>
        <begin position="369"/>
        <end position="386"/>
    </location>
</feature>
<evidence type="ECO:0000256" key="1">
    <source>
        <dbReference type="ARBA" id="ARBA00004141"/>
    </source>
</evidence>
<evidence type="ECO:0000313" key="10">
    <source>
        <dbReference type="EMBL" id="KAB0681339.1"/>
    </source>
</evidence>
<feature type="binding site" evidence="7">
    <location>
        <position position="173"/>
    </location>
    <ligand>
        <name>Zn(2+)</name>
        <dbReference type="ChEBI" id="CHEBI:29105"/>
        <note>catalytic</note>
    </ligand>
</feature>
<dbReference type="GO" id="GO:0016811">
    <property type="term" value="F:hydrolase activity, acting on carbon-nitrogen (but not peptide) bonds, in linear amides"/>
    <property type="evidence" value="ECO:0007669"/>
    <property type="project" value="InterPro"/>
</dbReference>
<comment type="caution">
    <text evidence="10">The sequence shown here is derived from an EMBL/GenBank/DDBJ whole genome shotgun (WGS) entry which is preliminary data.</text>
</comment>
<feature type="binding site" evidence="7">
    <location>
        <position position="372"/>
    </location>
    <ligand>
        <name>Zn(2+)</name>
        <dbReference type="ChEBI" id="CHEBI:29105"/>
        <note>catalytic</note>
    </ligand>
</feature>
<feature type="transmembrane region" description="Helical" evidence="9">
    <location>
        <begin position="180"/>
        <end position="202"/>
    </location>
</feature>
<feature type="transmembrane region" description="Helical" evidence="9">
    <location>
        <begin position="296"/>
        <end position="316"/>
    </location>
</feature>